<comment type="caution">
    <text evidence="1">The sequence shown here is derived from an EMBL/GenBank/DDBJ whole genome shotgun (WGS) entry which is preliminary data.</text>
</comment>
<dbReference type="Gene3D" id="3.60.10.10">
    <property type="entry name" value="Endonuclease/exonuclease/phosphatase"/>
    <property type="match status" value="1"/>
</dbReference>
<dbReference type="Proteomes" id="UP001160148">
    <property type="component" value="Unassembled WGS sequence"/>
</dbReference>
<dbReference type="SUPFAM" id="SSF56219">
    <property type="entry name" value="DNase I-like"/>
    <property type="match status" value="1"/>
</dbReference>
<protein>
    <submittedName>
        <fullName evidence="1">Uncharacterized protein</fullName>
    </submittedName>
</protein>
<accession>A0AAV0VYP4</accession>
<dbReference type="AlphaFoldDB" id="A0AAV0VYP4"/>
<keyword evidence="2" id="KW-1185">Reference proteome</keyword>
<gene>
    <name evidence="1" type="ORF">MEUPH1_LOCUS5027</name>
</gene>
<dbReference type="EMBL" id="CARXXK010000001">
    <property type="protein sequence ID" value="CAI6348337.1"/>
    <property type="molecule type" value="Genomic_DNA"/>
</dbReference>
<organism evidence="1 2">
    <name type="scientific">Macrosiphum euphorbiae</name>
    <name type="common">potato aphid</name>
    <dbReference type="NCBI Taxonomy" id="13131"/>
    <lineage>
        <taxon>Eukaryota</taxon>
        <taxon>Metazoa</taxon>
        <taxon>Ecdysozoa</taxon>
        <taxon>Arthropoda</taxon>
        <taxon>Hexapoda</taxon>
        <taxon>Insecta</taxon>
        <taxon>Pterygota</taxon>
        <taxon>Neoptera</taxon>
        <taxon>Paraneoptera</taxon>
        <taxon>Hemiptera</taxon>
        <taxon>Sternorrhyncha</taxon>
        <taxon>Aphidomorpha</taxon>
        <taxon>Aphidoidea</taxon>
        <taxon>Aphididae</taxon>
        <taxon>Macrosiphini</taxon>
        <taxon>Macrosiphum</taxon>
    </lineage>
</organism>
<dbReference type="GO" id="GO:0003824">
    <property type="term" value="F:catalytic activity"/>
    <property type="evidence" value="ECO:0007669"/>
    <property type="project" value="InterPro"/>
</dbReference>
<dbReference type="InterPro" id="IPR036691">
    <property type="entry name" value="Endo/exonu/phosph_ase_sf"/>
</dbReference>
<name>A0AAV0VYP4_9HEMI</name>
<evidence type="ECO:0000313" key="2">
    <source>
        <dbReference type="Proteomes" id="UP001160148"/>
    </source>
</evidence>
<proteinExistence type="predicted"/>
<reference evidence="1 2" key="1">
    <citation type="submission" date="2023-01" db="EMBL/GenBank/DDBJ databases">
        <authorList>
            <person name="Whitehead M."/>
        </authorList>
    </citation>
    <scope>NUCLEOTIDE SEQUENCE [LARGE SCALE GENOMIC DNA]</scope>
</reference>
<sequence>MSSNNINNIKLVIINWNANGIKQNRNTFAAFLSAHNVDIECVSKTHLIASDKIKFNGYTTYLKDSLSVQPEGGVAIIIKTKIKNHQTYPPTLQTLEAVAISISINHSITTIISAYQSPSFQMYTNDFDKILNSYQRILLVGDLNCKRT</sequence>
<evidence type="ECO:0000313" key="1">
    <source>
        <dbReference type="EMBL" id="CAI6348337.1"/>
    </source>
</evidence>